<evidence type="ECO:0000256" key="1">
    <source>
        <dbReference type="ARBA" id="ARBA00006159"/>
    </source>
</evidence>
<feature type="compositionally biased region" description="Acidic residues" evidence="2">
    <location>
        <begin position="409"/>
        <end position="426"/>
    </location>
</feature>
<evidence type="ECO:0000313" key="5">
    <source>
        <dbReference type="Proteomes" id="UP000327013"/>
    </source>
</evidence>
<evidence type="ECO:0000256" key="2">
    <source>
        <dbReference type="SAM" id="MobiDB-lite"/>
    </source>
</evidence>
<dbReference type="GO" id="GO:0031491">
    <property type="term" value="F:nucleosome binding"/>
    <property type="evidence" value="ECO:0007669"/>
    <property type="project" value="TreeGrafter"/>
</dbReference>
<feature type="region of interest" description="Disordered" evidence="2">
    <location>
        <begin position="49"/>
        <end position="86"/>
    </location>
</feature>
<dbReference type="PANTHER" id="PTHR45849:SF3">
    <property type="entry name" value="HISTONE CHAPERONE RTT106"/>
    <property type="match status" value="1"/>
</dbReference>
<proteinExistence type="inferred from homology"/>
<feature type="domain" description="Histone chaperone RTT106/FACT complex subunit SPT16-like middle" evidence="3">
    <location>
        <begin position="231"/>
        <end position="329"/>
    </location>
</feature>
<dbReference type="InterPro" id="IPR011993">
    <property type="entry name" value="PH-like_dom_sf"/>
</dbReference>
<protein>
    <recommendedName>
        <fullName evidence="3">Histone chaperone RTT106/FACT complex subunit SPT16-like middle domain-containing protein</fullName>
    </recommendedName>
</protein>
<feature type="region of interest" description="Disordered" evidence="2">
    <location>
        <begin position="340"/>
        <end position="426"/>
    </location>
</feature>
<dbReference type="Pfam" id="PF08512">
    <property type="entry name" value="Rttp106-like_middle"/>
    <property type="match status" value="1"/>
</dbReference>
<evidence type="ECO:0000313" key="4">
    <source>
        <dbReference type="EMBL" id="KAB8606243.1"/>
    </source>
</evidence>
<comment type="caution">
    <text evidence="4">The sequence shown here is derived from an EMBL/GenBank/DDBJ whole genome shotgun (WGS) entry which is preliminary data.</text>
</comment>
<feature type="compositionally biased region" description="Acidic residues" evidence="2">
    <location>
        <begin position="369"/>
        <end position="399"/>
    </location>
</feature>
<dbReference type="PANTHER" id="PTHR45849">
    <property type="entry name" value="FACT COMPLEX SUBUNIT SSRP1"/>
    <property type="match status" value="1"/>
</dbReference>
<name>A0A5N6L2J0_9ROSI</name>
<comment type="similarity">
    <text evidence="1">Belongs to the RTT106 family.</text>
</comment>
<dbReference type="InterPro" id="IPR013719">
    <property type="entry name" value="RTT106/SPT16-like_middle_dom"/>
</dbReference>
<dbReference type="InterPro" id="IPR050454">
    <property type="entry name" value="RTT106/SSRP1_HistChap/FACT"/>
</dbReference>
<dbReference type="GO" id="GO:0042393">
    <property type="term" value="F:histone binding"/>
    <property type="evidence" value="ECO:0007669"/>
    <property type="project" value="TreeGrafter"/>
</dbReference>
<evidence type="ECO:0000259" key="3">
    <source>
        <dbReference type="SMART" id="SM01287"/>
    </source>
</evidence>
<organism evidence="4 5">
    <name type="scientific">Carpinus fangiana</name>
    <dbReference type="NCBI Taxonomy" id="176857"/>
    <lineage>
        <taxon>Eukaryota</taxon>
        <taxon>Viridiplantae</taxon>
        <taxon>Streptophyta</taxon>
        <taxon>Embryophyta</taxon>
        <taxon>Tracheophyta</taxon>
        <taxon>Spermatophyta</taxon>
        <taxon>Magnoliopsida</taxon>
        <taxon>eudicotyledons</taxon>
        <taxon>Gunneridae</taxon>
        <taxon>Pentapetalae</taxon>
        <taxon>rosids</taxon>
        <taxon>fabids</taxon>
        <taxon>Fagales</taxon>
        <taxon>Betulaceae</taxon>
        <taxon>Carpinus</taxon>
    </lineage>
</organism>
<reference evidence="4 5" key="1">
    <citation type="submission" date="2019-06" db="EMBL/GenBank/DDBJ databases">
        <title>A chromosomal-level reference genome of Carpinus fangiana (Coryloideae, Betulaceae).</title>
        <authorList>
            <person name="Yang X."/>
            <person name="Wang Z."/>
            <person name="Zhang L."/>
            <person name="Hao G."/>
            <person name="Liu J."/>
            <person name="Yang Y."/>
        </authorList>
    </citation>
    <scope>NUCLEOTIDE SEQUENCE [LARGE SCALE GENOMIC DNA]</scope>
    <source>
        <strain evidence="4">Cfa_2016G</strain>
        <tissue evidence="4">Leaf</tissue>
    </source>
</reference>
<dbReference type="SMART" id="SM01287">
    <property type="entry name" value="Rtt106"/>
    <property type="match status" value="1"/>
</dbReference>
<dbReference type="OrthoDB" id="75754at2759"/>
<gene>
    <name evidence="4" type="ORF">FH972_025873</name>
</gene>
<sequence>MDVNIWNGLLSREQELVKWNRADASVQTFFDQVNTYVKGLHVEIERLRKHASSSNGAEDTGPAAKKRKMDIPNGNSSQPQRPGDWATRAPVLTVPEVSFSVPMRKKMKVELLAGSDGGLRVVDTKTQSLEASMTWDEIEQIITVPVPEKAQPAHNFLLVPRDTAQDTFVLTLPDTPATSFAGAGADPSATQPDAFSSSLAAVSHARCSPVAPSADEFLSALTQPHKSSVKPAHAKAFRGSKDGYLFLLAPGIVWGFRKPVLWFPFDRVVSVSYTSVLQRTFNIVVAARGVEPGRDADEEVEYEFAMLDQADFAGIDAYVKRHGLQDASLADARRAKRYGVNDPRKARGGAAGEAEEEQPVDALKTEQQLQDEEDEEEEDFDPGSEGDSDGSGSDSEEEERERGGGVGGDEMEEEELEFDEEEAGEE</sequence>
<dbReference type="Proteomes" id="UP000327013">
    <property type="component" value="Unassembled WGS sequence"/>
</dbReference>
<dbReference type="SUPFAM" id="SSF50729">
    <property type="entry name" value="PH domain-like"/>
    <property type="match status" value="1"/>
</dbReference>
<keyword evidence="5" id="KW-1185">Reference proteome</keyword>
<accession>A0A5N6L2J0</accession>
<dbReference type="Gene3D" id="2.30.29.30">
    <property type="entry name" value="Pleckstrin-homology domain (PH domain)/Phosphotyrosine-binding domain (PTB)"/>
    <property type="match status" value="1"/>
</dbReference>
<dbReference type="AlphaFoldDB" id="A0A5N6L2J0"/>
<dbReference type="EMBL" id="VIBQ01000072">
    <property type="protein sequence ID" value="KAB8606243.1"/>
    <property type="molecule type" value="Genomic_DNA"/>
</dbReference>